<dbReference type="RefSeq" id="WP_159804124.1">
    <property type="nucleotide sequence ID" value="NZ_BLJE01000001.1"/>
</dbReference>
<protein>
    <submittedName>
        <fullName evidence="1">Uncharacterized protein</fullName>
    </submittedName>
</protein>
<reference evidence="1 2" key="1">
    <citation type="submission" date="2019-12" db="EMBL/GenBank/DDBJ databases">
        <title>Litoreibacter badius sp. nov., a novel bacteriochlorophyll a-containing bacterium in the genus Litoreibacter.</title>
        <authorList>
            <person name="Kanamuro M."/>
            <person name="Takabe Y."/>
            <person name="Mori K."/>
            <person name="Takaichi S."/>
            <person name="Hanada S."/>
        </authorList>
    </citation>
    <scope>NUCLEOTIDE SEQUENCE [LARGE SCALE GENOMIC DNA]</scope>
    <source>
        <strain evidence="1 2">K6</strain>
    </source>
</reference>
<keyword evidence="2" id="KW-1185">Reference proteome</keyword>
<dbReference type="EMBL" id="BLJE01000001">
    <property type="protein sequence ID" value="GFE63158.1"/>
    <property type="molecule type" value="Genomic_DNA"/>
</dbReference>
<dbReference type="AlphaFoldDB" id="A0A6N6JCV8"/>
<dbReference type="Proteomes" id="UP000436822">
    <property type="component" value="Unassembled WGS sequence"/>
</dbReference>
<gene>
    <name evidence="1" type="ORF">KIN_02320</name>
</gene>
<organism evidence="1 2">
    <name type="scientific">Litoreibacter roseus</name>
    <dbReference type="NCBI Taxonomy" id="2601869"/>
    <lineage>
        <taxon>Bacteria</taxon>
        <taxon>Pseudomonadati</taxon>
        <taxon>Pseudomonadota</taxon>
        <taxon>Alphaproteobacteria</taxon>
        <taxon>Rhodobacterales</taxon>
        <taxon>Roseobacteraceae</taxon>
        <taxon>Litoreibacter</taxon>
    </lineage>
</organism>
<proteinExistence type="predicted"/>
<dbReference type="OrthoDB" id="9256193at2"/>
<sequence length="103" mass="11325">MAIRMKQFTIHFDPETGGVRTGQTTVNFNENIKEANAVLKGFEARFTSPGSDRDIRQIHIDLDVTSVTQHAVNVKADFGLRDASGNFDDAYAGFVQGVVIAEH</sequence>
<accession>A0A6N6JCV8</accession>
<evidence type="ECO:0000313" key="1">
    <source>
        <dbReference type="EMBL" id="GFE63158.1"/>
    </source>
</evidence>
<evidence type="ECO:0000313" key="2">
    <source>
        <dbReference type="Proteomes" id="UP000436822"/>
    </source>
</evidence>
<comment type="caution">
    <text evidence="1">The sequence shown here is derived from an EMBL/GenBank/DDBJ whole genome shotgun (WGS) entry which is preliminary data.</text>
</comment>
<name>A0A6N6JCV8_9RHOB</name>